<keyword evidence="2" id="KW-0479">Metal-binding</keyword>
<reference evidence="6 7" key="1">
    <citation type="submission" date="2023-05" db="EMBL/GenBank/DDBJ databases">
        <title>A 100% complete, gapless, phased diploid assembly of the Scenedesmus obliquus UTEX 3031 genome.</title>
        <authorList>
            <person name="Biondi T.C."/>
            <person name="Hanschen E.R."/>
            <person name="Kwon T."/>
            <person name="Eng W."/>
            <person name="Kruse C.P.S."/>
            <person name="Koehler S.I."/>
            <person name="Kunde Y."/>
            <person name="Gleasner C.D."/>
            <person name="You Mak K.T."/>
            <person name="Polle J."/>
            <person name="Hovde B.T."/>
            <person name="Starkenburg S.R."/>
        </authorList>
    </citation>
    <scope>NUCLEOTIDE SEQUENCE [LARGE SCALE GENOMIC DNA]</scope>
    <source>
        <strain evidence="6 7">DOE0152z</strain>
    </source>
</reference>
<dbReference type="PANTHER" id="PTHR12549:SF38">
    <property type="entry name" value="JMJC DOMAIN-CONTAINING HISTONE DEMETHYLASE 2, ISOFORM A"/>
    <property type="match status" value="1"/>
</dbReference>
<protein>
    <recommendedName>
        <fullName evidence="5">JmjC domain-containing protein</fullName>
    </recommendedName>
</protein>
<name>A0ABY8U4B4_TETOB</name>
<proteinExistence type="predicted"/>
<dbReference type="PROSITE" id="PS51184">
    <property type="entry name" value="JMJC"/>
    <property type="match status" value="1"/>
</dbReference>
<dbReference type="Gene3D" id="2.60.120.650">
    <property type="entry name" value="Cupin"/>
    <property type="match status" value="1"/>
</dbReference>
<keyword evidence="7" id="KW-1185">Reference proteome</keyword>
<sequence length="818" mass="88208">MSTPPPAAAAAAAAAAVRSGSGAAADAAEQRQSPTVAGNEKHQEEMVQQQQVAAAGLPLLPAGPGLLVREGKSEAKVCLSAFHKGDTTGKNVKLFQLVPAGKAGGPPERRQLSKSCHDCQEQHVHWRCSTAGCRGTSICNRCLLYRYAGLYSLQQLYQCCPVCRGTCTCRGCLRRADHAKLQPPPRYSAAQLASLGRYSLRLMGPDLAEMMGQQQQEAAAWGVALAEVPQEPLPDSDSSSGGGGGSSSKRKSGGGQQQQQGEQLVQRGELFSIAGAAALSLVVVLAPDLLSQLGRLQQLAQEYQQPPQLQLADCPLLLGLEGQLPLRDSSGAPITLQQLQSKQWWTVLPEHLQQQWRRRANSSSWLFTPHIDDLAGLAPQQQQQQQQQQAEEGASSSSSAAVCALARALFWARWLLGEPVIVRGTQGRIPWDPDTLRRAVRDIKAERSSSKAGGSNGSGSDDEEGGAERVSVLDCEDFARTELTQHEFFKGFKHGYWMERADSSGALHKVPAMLKVKDWPPRSAFRQEMQRHFVDFLACLPLPLLTDPRLVASPLNAASALLPRDNPTDLGPKCYAAYGRIAEADGEGDSVTKLHTDMADAVNLLMYTTPGGDPAAREAAAQVAAEGAVARCGDDLPNMPSYDGAGAVWDICARGSDAQQLSQYLSDHIPDFTHQGHPVSVARLPVVGLAPIASQAFMLSQRHRQQLQQERGVEMWHFEQHKGEAVFIPGGCPHQVRNLASCCKVAVDFVSPESMAQALASRQALRDADLALLQPLAKGPEQREFQEKLQSQLMLLRHMLRADEALQAAAGSPRRSSS</sequence>
<feature type="region of interest" description="Disordered" evidence="4">
    <location>
        <begin position="444"/>
        <end position="467"/>
    </location>
</feature>
<feature type="region of interest" description="Disordered" evidence="4">
    <location>
        <begin position="19"/>
        <end position="44"/>
    </location>
</feature>
<feature type="domain" description="JmjC" evidence="5">
    <location>
        <begin position="551"/>
        <end position="766"/>
    </location>
</feature>
<evidence type="ECO:0000256" key="1">
    <source>
        <dbReference type="ARBA" id="ARBA00004123"/>
    </source>
</evidence>
<feature type="region of interest" description="Disordered" evidence="4">
    <location>
        <begin position="230"/>
        <end position="261"/>
    </location>
</feature>
<dbReference type="PANTHER" id="PTHR12549">
    <property type="entry name" value="JMJC DOMAIN-CONTAINING HISTONE DEMETHYLATION PROTEIN"/>
    <property type="match status" value="1"/>
</dbReference>
<evidence type="ECO:0000256" key="3">
    <source>
        <dbReference type="ARBA" id="ARBA00023242"/>
    </source>
</evidence>
<gene>
    <name evidence="6" type="ORF">OEZ85_012926</name>
</gene>
<dbReference type="EMBL" id="CP126214">
    <property type="protein sequence ID" value="WIA16214.1"/>
    <property type="molecule type" value="Genomic_DNA"/>
</dbReference>
<evidence type="ECO:0000313" key="7">
    <source>
        <dbReference type="Proteomes" id="UP001244341"/>
    </source>
</evidence>
<dbReference type="Proteomes" id="UP001244341">
    <property type="component" value="Chromosome 7b"/>
</dbReference>
<dbReference type="SUPFAM" id="SSF51197">
    <property type="entry name" value="Clavaminate synthase-like"/>
    <property type="match status" value="1"/>
</dbReference>
<organism evidence="6 7">
    <name type="scientific">Tetradesmus obliquus</name>
    <name type="common">Green alga</name>
    <name type="synonym">Acutodesmus obliquus</name>
    <dbReference type="NCBI Taxonomy" id="3088"/>
    <lineage>
        <taxon>Eukaryota</taxon>
        <taxon>Viridiplantae</taxon>
        <taxon>Chlorophyta</taxon>
        <taxon>core chlorophytes</taxon>
        <taxon>Chlorophyceae</taxon>
        <taxon>CS clade</taxon>
        <taxon>Sphaeropleales</taxon>
        <taxon>Scenedesmaceae</taxon>
        <taxon>Tetradesmus</taxon>
    </lineage>
</organism>
<evidence type="ECO:0000313" key="6">
    <source>
        <dbReference type="EMBL" id="WIA16214.1"/>
    </source>
</evidence>
<dbReference type="InterPro" id="IPR003347">
    <property type="entry name" value="JmjC_dom"/>
</dbReference>
<evidence type="ECO:0000259" key="5">
    <source>
        <dbReference type="PROSITE" id="PS51184"/>
    </source>
</evidence>
<accession>A0ABY8U4B4</accession>
<dbReference type="SMART" id="SM00558">
    <property type="entry name" value="JmjC"/>
    <property type="match status" value="1"/>
</dbReference>
<dbReference type="InterPro" id="IPR045109">
    <property type="entry name" value="LSDs-like"/>
</dbReference>
<comment type="subcellular location">
    <subcellularLocation>
        <location evidence="1">Nucleus</location>
    </subcellularLocation>
</comment>
<dbReference type="Pfam" id="PF02373">
    <property type="entry name" value="JmjC"/>
    <property type="match status" value="1"/>
</dbReference>
<keyword evidence="3" id="KW-0539">Nucleus</keyword>
<evidence type="ECO:0000256" key="4">
    <source>
        <dbReference type="SAM" id="MobiDB-lite"/>
    </source>
</evidence>
<evidence type="ECO:0000256" key="2">
    <source>
        <dbReference type="ARBA" id="ARBA00022723"/>
    </source>
</evidence>